<sequence length="909" mass="104548">MPTAIYVIRGRRVLITSCSTFAHQSENMRSTYLSFIHSCLLAFIYTADSNLLTTYASPKSISRSLVSTPLRGKKYKRELSSNVAELPGTVESLERLTLKGTQFSDKNPHITQSRSTSSPSSVGSAPASQAILDWHPTTNFPDPSEHFNAMNDHLCVGLHSYASERTRRPTISELFATSKSHIAHEDATLERLIPATLEVKLQDIINSGDKEWYKDQKVLNSWKKIGVEAEHKELLIVVGEAVQIWSNDFLKTMEKWTPDFRTIWPSLPLKTVPGATQLTKSTPLKNLEMLSRALSSVDLEIKEKVYAWYRRIMGGKNFDNRLMFLKENHNRIGEEIAQALVDSFSALLYDRESISRHLALLEEVSDLYPGISAKFVARVVAMRDQAKAEDKYRFRKAVFHIDDSAASLETYNYLEKNMKKVDDWPYWSYDEAVEIHNRQPSFSRSIYQLPLKEPFYQTRLAQAESFKDGLVGKTVDLMRKIMREDKSKSVLLELQWLRDILERLNLADRKAIHEDAQFILALKEREYYESFSRGCIEAVQFTSQELADIFVLRHSFTSSQALEALFTIQHMKSAPSSYHAAVLKVRQQMRSKHYMDFDQKYEWLQDLSQSAAVNMLATNYKNFISISEKPSFSSITGLEQNLIFHNFDLIYENNPRIKKKILSQVREIVGPTSMTKVAKIIRSSLRQVWTRDTWNIFVDGKLGYSQEDPIYHEIYKLGKVIQLGKEWPSFSENGAKEAYATYKNIHNEVKLTVQSILNAEFNERVRLLAFAAKREKNFSPDDGSSTSFDQLTSSDQISQWSRQGLTATVMLELVKALRLENKKSAAGESWRLIADSEVLTWLKFFETPEGKNSIELKELSRLFEKLSSTELELRLWQVREKIVSSSPKSFDRILIVFKTLMISLLWCIR</sequence>
<dbReference type="InParanoid" id="F4S6R7"/>
<reference evidence="3" key="1">
    <citation type="journal article" date="2011" name="Proc. Natl. Acad. Sci. U.S.A.">
        <title>Obligate biotrophy features unraveled by the genomic analysis of rust fungi.</title>
        <authorList>
            <person name="Duplessis S."/>
            <person name="Cuomo C.A."/>
            <person name="Lin Y.-C."/>
            <person name="Aerts A."/>
            <person name="Tisserant E."/>
            <person name="Veneault-Fourrey C."/>
            <person name="Joly D.L."/>
            <person name="Hacquard S."/>
            <person name="Amselem J."/>
            <person name="Cantarel B.L."/>
            <person name="Chiu R."/>
            <person name="Coutinho P.M."/>
            <person name="Feau N."/>
            <person name="Field M."/>
            <person name="Frey P."/>
            <person name="Gelhaye E."/>
            <person name="Goldberg J."/>
            <person name="Grabherr M.G."/>
            <person name="Kodira C.D."/>
            <person name="Kohler A."/>
            <person name="Kuees U."/>
            <person name="Lindquist E.A."/>
            <person name="Lucas S.M."/>
            <person name="Mago R."/>
            <person name="Mauceli E."/>
            <person name="Morin E."/>
            <person name="Murat C."/>
            <person name="Pangilinan J.L."/>
            <person name="Park R."/>
            <person name="Pearson M."/>
            <person name="Quesneville H."/>
            <person name="Rouhier N."/>
            <person name="Sakthikumar S."/>
            <person name="Salamov A.A."/>
            <person name="Schmutz J."/>
            <person name="Selles B."/>
            <person name="Shapiro H."/>
            <person name="Tanguay P."/>
            <person name="Tuskan G.A."/>
            <person name="Henrissat B."/>
            <person name="Van de Peer Y."/>
            <person name="Rouze P."/>
            <person name="Ellis J.G."/>
            <person name="Dodds P.N."/>
            <person name="Schein J.E."/>
            <person name="Zhong S."/>
            <person name="Hamelin R.C."/>
            <person name="Grigoriev I.V."/>
            <person name="Szabo L.J."/>
            <person name="Martin F."/>
        </authorList>
    </citation>
    <scope>NUCLEOTIDE SEQUENCE [LARGE SCALE GENOMIC DNA]</scope>
    <source>
        <strain evidence="3">98AG31 / pathotype 3-4-7</strain>
    </source>
</reference>
<name>F4S6R7_MELLP</name>
<dbReference type="AlphaFoldDB" id="F4S6R7"/>
<proteinExistence type="predicted"/>
<dbReference type="KEGG" id="mlr:MELLADRAFT_68421"/>
<dbReference type="HOGENOM" id="CLU_319595_0_0_1"/>
<dbReference type="EMBL" id="GL883156">
    <property type="protein sequence ID" value="EGF99672.1"/>
    <property type="molecule type" value="Genomic_DNA"/>
</dbReference>
<organism evidence="3">
    <name type="scientific">Melampsora larici-populina (strain 98AG31 / pathotype 3-4-7)</name>
    <name type="common">Poplar leaf rust fungus</name>
    <dbReference type="NCBI Taxonomy" id="747676"/>
    <lineage>
        <taxon>Eukaryota</taxon>
        <taxon>Fungi</taxon>
        <taxon>Dikarya</taxon>
        <taxon>Basidiomycota</taxon>
        <taxon>Pucciniomycotina</taxon>
        <taxon>Pucciniomycetes</taxon>
        <taxon>Pucciniales</taxon>
        <taxon>Melampsoraceae</taxon>
        <taxon>Melampsora</taxon>
    </lineage>
</organism>
<feature type="region of interest" description="Disordered" evidence="1">
    <location>
        <begin position="101"/>
        <end position="127"/>
    </location>
</feature>
<dbReference type="OrthoDB" id="2517649at2759"/>
<dbReference type="VEuPathDB" id="FungiDB:MELLADRAFT_68421"/>
<evidence type="ECO:0000256" key="1">
    <source>
        <dbReference type="SAM" id="MobiDB-lite"/>
    </source>
</evidence>
<dbReference type="RefSeq" id="XP_007417063.1">
    <property type="nucleotide sequence ID" value="XM_007417001.1"/>
</dbReference>
<dbReference type="GeneID" id="18931033"/>
<feature type="compositionally biased region" description="Low complexity" evidence="1">
    <location>
        <begin position="111"/>
        <end position="127"/>
    </location>
</feature>
<protein>
    <submittedName>
        <fullName evidence="2">Uncharacterized protein</fullName>
    </submittedName>
</protein>
<keyword evidence="3" id="KW-1185">Reference proteome</keyword>
<dbReference type="Proteomes" id="UP000001072">
    <property type="component" value="Unassembled WGS sequence"/>
</dbReference>
<evidence type="ECO:0000313" key="2">
    <source>
        <dbReference type="EMBL" id="EGF99672.1"/>
    </source>
</evidence>
<gene>
    <name evidence="2" type="ORF">MELLADRAFT_68421</name>
</gene>
<evidence type="ECO:0000313" key="3">
    <source>
        <dbReference type="Proteomes" id="UP000001072"/>
    </source>
</evidence>
<accession>F4S6R7</accession>